<evidence type="ECO:0000313" key="4">
    <source>
        <dbReference type="EMBL" id="KAK6175422.1"/>
    </source>
</evidence>
<gene>
    <name evidence="4" type="ORF">SNE40_013889</name>
</gene>
<dbReference type="InterPro" id="IPR003347">
    <property type="entry name" value="JmjC_dom"/>
</dbReference>
<dbReference type="PANTHER" id="PTHR12480">
    <property type="entry name" value="ARGININE DEMETHYLASE AND LYSYL-HYDROXYLASE JMJD"/>
    <property type="match status" value="1"/>
</dbReference>
<dbReference type="Gene3D" id="2.60.120.650">
    <property type="entry name" value="Cupin"/>
    <property type="match status" value="1"/>
</dbReference>
<dbReference type="PROSITE" id="PS51184">
    <property type="entry name" value="JMJC"/>
    <property type="match status" value="1"/>
</dbReference>
<protein>
    <recommendedName>
        <fullName evidence="3">JmjC domain-containing protein</fullName>
    </recommendedName>
</protein>
<dbReference type="AlphaFoldDB" id="A0AAN8PBR4"/>
<dbReference type="SUPFAM" id="SSF51197">
    <property type="entry name" value="Clavaminate synthase-like"/>
    <property type="match status" value="1"/>
</dbReference>
<accession>A0AAN8PBR4</accession>
<evidence type="ECO:0000256" key="1">
    <source>
        <dbReference type="SAM" id="MobiDB-lite"/>
    </source>
</evidence>
<feature type="domain" description="JmjC" evidence="3">
    <location>
        <begin position="206"/>
        <end position="374"/>
    </location>
</feature>
<dbReference type="InterPro" id="IPR041667">
    <property type="entry name" value="Cupin_8"/>
</dbReference>
<feature type="region of interest" description="Disordered" evidence="1">
    <location>
        <begin position="420"/>
        <end position="446"/>
    </location>
</feature>
<evidence type="ECO:0000259" key="3">
    <source>
        <dbReference type="PROSITE" id="PS51184"/>
    </source>
</evidence>
<dbReference type="SMART" id="SM00558">
    <property type="entry name" value="JmjC"/>
    <property type="match status" value="1"/>
</dbReference>
<keyword evidence="2" id="KW-0472">Membrane</keyword>
<keyword evidence="2" id="KW-0812">Transmembrane</keyword>
<evidence type="ECO:0000256" key="2">
    <source>
        <dbReference type="SAM" id="Phobius"/>
    </source>
</evidence>
<sequence>MAKFKIAQREQPPKKLQHLRQQKQALWVDLKSYLPLLDITYSSISSIAGLVTVILAIFISSKLMQSSRIPVKKLEKSEPSVNLSTKQFVYDHQAAQLERTNNMDKYDFNYDRFGIDRRSELTLQEFWDVYDAKWPVVLTTVMDDWPARKWSTELFNKTYGEQRIVMKAVQGTLKNARGLALPLHLFIQHLNDSSPTSWTYLEDELFLQQRPELYKQVPRNLYTEEDFFPLFPKEVQPWDCMLLWGTAYSRSSLHIDPYNWTGTNAVLKGHKKWKLFPPGQDDLLYVPQDGACGFPLDCFKYNSPVDAFEPDHEQYPKFKQAMYLELDQFPGEFLIIPTGWFHQAYNAEETMAVSGQFMNRNNYLIIMEEILKAGSIKRQRLPAYFHSLLPPDQVKYLMSLLPKSVLRKGKKLTEDIIQQVERKNQKQMKEDETRKEIEKKKKKKQN</sequence>
<feature type="transmembrane region" description="Helical" evidence="2">
    <location>
        <begin position="39"/>
        <end position="59"/>
    </location>
</feature>
<evidence type="ECO:0000313" key="5">
    <source>
        <dbReference type="Proteomes" id="UP001347796"/>
    </source>
</evidence>
<keyword evidence="2" id="KW-1133">Transmembrane helix</keyword>
<dbReference type="Proteomes" id="UP001347796">
    <property type="component" value="Unassembled WGS sequence"/>
</dbReference>
<reference evidence="4 5" key="1">
    <citation type="submission" date="2024-01" db="EMBL/GenBank/DDBJ databases">
        <title>The genome of the rayed Mediterranean limpet Patella caerulea (Linnaeus, 1758).</title>
        <authorList>
            <person name="Anh-Thu Weber A."/>
            <person name="Halstead-Nussloch G."/>
        </authorList>
    </citation>
    <scope>NUCLEOTIDE SEQUENCE [LARGE SCALE GENOMIC DNA]</scope>
    <source>
        <strain evidence="4">AATW-2023a</strain>
        <tissue evidence="4">Whole specimen</tissue>
    </source>
</reference>
<keyword evidence="5" id="KW-1185">Reference proteome</keyword>
<dbReference type="InterPro" id="IPR050910">
    <property type="entry name" value="JMJD6_ArgDemeth/LysHydrox"/>
</dbReference>
<organism evidence="4 5">
    <name type="scientific">Patella caerulea</name>
    <name type="common">Rayed Mediterranean limpet</name>
    <dbReference type="NCBI Taxonomy" id="87958"/>
    <lineage>
        <taxon>Eukaryota</taxon>
        <taxon>Metazoa</taxon>
        <taxon>Spiralia</taxon>
        <taxon>Lophotrochozoa</taxon>
        <taxon>Mollusca</taxon>
        <taxon>Gastropoda</taxon>
        <taxon>Patellogastropoda</taxon>
        <taxon>Patelloidea</taxon>
        <taxon>Patellidae</taxon>
        <taxon>Patella</taxon>
    </lineage>
</organism>
<dbReference type="GO" id="GO:0005634">
    <property type="term" value="C:nucleus"/>
    <property type="evidence" value="ECO:0007669"/>
    <property type="project" value="TreeGrafter"/>
</dbReference>
<feature type="compositionally biased region" description="Basic and acidic residues" evidence="1">
    <location>
        <begin position="420"/>
        <end position="439"/>
    </location>
</feature>
<dbReference type="FunFam" id="2.60.120.650:FF:000081">
    <property type="entry name" value="Predicted protein"/>
    <property type="match status" value="1"/>
</dbReference>
<dbReference type="PANTHER" id="PTHR12480:SF21">
    <property type="entry name" value="JMJC DOMAIN-CONTAINING PROTEIN 8"/>
    <property type="match status" value="1"/>
</dbReference>
<dbReference type="Pfam" id="PF13621">
    <property type="entry name" value="Cupin_8"/>
    <property type="match status" value="1"/>
</dbReference>
<proteinExistence type="predicted"/>
<comment type="caution">
    <text evidence="4">The sequence shown here is derived from an EMBL/GenBank/DDBJ whole genome shotgun (WGS) entry which is preliminary data.</text>
</comment>
<dbReference type="GO" id="GO:0000987">
    <property type="term" value="F:cis-regulatory region sequence-specific DNA binding"/>
    <property type="evidence" value="ECO:0007669"/>
    <property type="project" value="TreeGrafter"/>
</dbReference>
<dbReference type="EMBL" id="JAZGQO010000010">
    <property type="protein sequence ID" value="KAK6175422.1"/>
    <property type="molecule type" value="Genomic_DNA"/>
</dbReference>
<name>A0AAN8PBR4_PATCE</name>